<dbReference type="Proteomes" id="UP001472677">
    <property type="component" value="Unassembled WGS sequence"/>
</dbReference>
<gene>
    <name evidence="1" type="ORF">V6N12_033035</name>
</gene>
<protein>
    <submittedName>
        <fullName evidence="1">Uncharacterized protein</fullName>
    </submittedName>
</protein>
<evidence type="ECO:0000313" key="1">
    <source>
        <dbReference type="EMBL" id="KAK8518043.1"/>
    </source>
</evidence>
<dbReference type="EMBL" id="JBBPBM010000054">
    <property type="protein sequence ID" value="KAK8518043.1"/>
    <property type="molecule type" value="Genomic_DNA"/>
</dbReference>
<comment type="caution">
    <text evidence="1">The sequence shown here is derived from an EMBL/GenBank/DDBJ whole genome shotgun (WGS) entry which is preliminary data.</text>
</comment>
<accession>A0ABR2CEU4</accession>
<proteinExistence type="predicted"/>
<sequence length="93" mass="10737">MATNSSSSARYTMVAAKNRWEEQGFYLDDNQVNYDLEPIIYERLHELSWFHLVRRVAANATIINSILGLPNDEPNLYAMVDALECWSKPKDQS</sequence>
<reference evidence="1 2" key="1">
    <citation type="journal article" date="2024" name="G3 (Bethesda)">
        <title>Genome assembly of Hibiscus sabdariffa L. provides insights into metabolisms of medicinal natural products.</title>
        <authorList>
            <person name="Kim T."/>
        </authorList>
    </citation>
    <scope>NUCLEOTIDE SEQUENCE [LARGE SCALE GENOMIC DNA]</scope>
    <source>
        <strain evidence="1">TK-2024</strain>
        <tissue evidence="1">Old leaves</tissue>
    </source>
</reference>
<name>A0ABR2CEU4_9ROSI</name>
<evidence type="ECO:0000313" key="2">
    <source>
        <dbReference type="Proteomes" id="UP001472677"/>
    </source>
</evidence>
<organism evidence="1 2">
    <name type="scientific">Hibiscus sabdariffa</name>
    <name type="common">roselle</name>
    <dbReference type="NCBI Taxonomy" id="183260"/>
    <lineage>
        <taxon>Eukaryota</taxon>
        <taxon>Viridiplantae</taxon>
        <taxon>Streptophyta</taxon>
        <taxon>Embryophyta</taxon>
        <taxon>Tracheophyta</taxon>
        <taxon>Spermatophyta</taxon>
        <taxon>Magnoliopsida</taxon>
        <taxon>eudicotyledons</taxon>
        <taxon>Gunneridae</taxon>
        <taxon>Pentapetalae</taxon>
        <taxon>rosids</taxon>
        <taxon>malvids</taxon>
        <taxon>Malvales</taxon>
        <taxon>Malvaceae</taxon>
        <taxon>Malvoideae</taxon>
        <taxon>Hibiscus</taxon>
    </lineage>
</organism>
<keyword evidence="2" id="KW-1185">Reference proteome</keyword>